<dbReference type="EMBL" id="QRHA01000005">
    <property type="protein sequence ID" value="RDV25971.1"/>
    <property type="molecule type" value="Genomic_DNA"/>
</dbReference>
<sequence>MNTKPEQIYYFTLSLNYQQCESLYFPGNHKVVLTAENGTRVQIPSSRLRSHVHSYGLSGRFRLIVGNDNKIRTFEKIR</sequence>
<protein>
    <submittedName>
        <fullName evidence="1">DUF2835 family protein</fullName>
    </submittedName>
</protein>
<dbReference type="OrthoDB" id="5600793at2"/>
<organism evidence="1 2">
    <name type="scientific">Alteromonas aestuariivivens</name>
    <dbReference type="NCBI Taxonomy" id="1938339"/>
    <lineage>
        <taxon>Bacteria</taxon>
        <taxon>Pseudomonadati</taxon>
        <taxon>Pseudomonadota</taxon>
        <taxon>Gammaproteobacteria</taxon>
        <taxon>Alteromonadales</taxon>
        <taxon>Alteromonadaceae</taxon>
        <taxon>Alteromonas/Salinimonas group</taxon>
        <taxon>Alteromonas</taxon>
    </lineage>
</organism>
<evidence type="ECO:0000313" key="1">
    <source>
        <dbReference type="EMBL" id="RDV25971.1"/>
    </source>
</evidence>
<accession>A0A3D8M7X8</accession>
<proteinExistence type="predicted"/>
<gene>
    <name evidence="1" type="ORF">DXV75_07745</name>
</gene>
<dbReference type="AlphaFoldDB" id="A0A3D8M7X8"/>
<dbReference type="RefSeq" id="WP_115592840.1">
    <property type="nucleotide sequence ID" value="NZ_QRHA01000005.1"/>
</dbReference>
<dbReference type="Pfam" id="PF11197">
    <property type="entry name" value="DUF2835"/>
    <property type="match status" value="1"/>
</dbReference>
<comment type="caution">
    <text evidence="1">The sequence shown here is derived from an EMBL/GenBank/DDBJ whole genome shotgun (WGS) entry which is preliminary data.</text>
</comment>
<reference evidence="2" key="1">
    <citation type="submission" date="2018-08" db="EMBL/GenBank/DDBJ databases">
        <authorList>
            <person name="Zhang J."/>
            <person name="Du Z.-J."/>
        </authorList>
    </citation>
    <scope>NUCLEOTIDE SEQUENCE [LARGE SCALE GENOMIC DNA]</scope>
    <source>
        <strain evidence="2">KCTC 52655</strain>
    </source>
</reference>
<dbReference type="InterPro" id="IPR021363">
    <property type="entry name" value="DUF2835"/>
</dbReference>
<keyword evidence="2" id="KW-1185">Reference proteome</keyword>
<name>A0A3D8M7X8_9ALTE</name>
<dbReference type="Proteomes" id="UP000256561">
    <property type="component" value="Unassembled WGS sequence"/>
</dbReference>
<evidence type="ECO:0000313" key="2">
    <source>
        <dbReference type="Proteomes" id="UP000256561"/>
    </source>
</evidence>